<name>A0A453KCI1_AEGTS</name>
<reference evidence="1" key="3">
    <citation type="journal article" date="2017" name="Nature">
        <title>Genome sequence of the progenitor of the wheat D genome Aegilops tauschii.</title>
        <authorList>
            <person name="Luo M.C."/>
            <person name="Gu Y.Q."/>
            <person name="Puiu D."/>
            <person name="Wang H."/>
            <person name="Twardziok S.O."/>
            <person name="Deal K.R."/>
            <person name="Huo N."/>
            <person name="Zhu T."/>
            <person name="Wang L."/>
            <person name="Wang Y."/>
            <person name="McGuire P.E."/>
            <person name="Liu S."/>
            <person name="Long H."/>
            <person name="Ramasamy R.K."/>
            <person name="Rodriguez J.C."/>
            <person name="Van S.L."/>
            <person name="Yuan L."/>
            <person name="Wang Z."/>
            <person name="Xia Z."/>
            <person name="Xiao L."/>
            <person name="Anderson O.D."/>
            <person name="Ouyang S."/>
            <person name="Liang Y."/>
            <person name="Zimin A.V."/>
            <person name="Pertea G."/>
            <person name="Qi P."/>
            <person name="Bennetzen J.L."/>
            <person name="Dai X."/>
            <person name="Dawson M.W."/>
            <person name="Muller H.G."/>
            <person name="Kugler K."/>
            <person name="Rivarola-Duarte L."/>
            <person name="Spannagl M."/>
            <person name="Mayer K.F.X."/>
            <person name="Lu F.H."/>
            <person name="Bevan M.W."/>
            <person name="Leroy P."/>
            <person name="Li P."/>
            <person name="You F.M."/>
            <person name="Sun Q."/>
            <person name="Liu Z."/>
            <person name="Lyons E."/>
            <person name="Wicker T."/>
            <person name="Salzberg S.L."/>
            <person name="Devos K.M."/>
            <person name="Dvorak J."/>
        </authorList>
    </citation>
    <scope>NUCLEOTIDE SEQUENCE [LARGE SCALE GENOMIC DNA]</scope>
    <source>
        <strain evidence="1">cv. AL8/78</strain>
    </source>
</reference>
<dbReference type="EnsemblPlants" id="AET5Gv20376000.3">
    <property type="protein sequence ID" value="AET5Gv20376000.3"/>
    <property type="gene ID" value="AET5Gv20376000"/>
</dbReference>
<organism evidence="1 2">
    <name type="scientific">Aegilops tauschii subsp. strangulata</name>
    <name type="common">Goatgrass</name>
    <dbReference type="NCBI Taxonomy" id="200361"/>
    <lineage>
        <taxon>Eukaryota</taxon>
        <taxon>Viridiplantae</taxon>
        <taxon>Streptophyta</taxon>
        <taxon>Embryophyta</taxon>
        <taxon>Tracheophyta</taxon>
        <taxon>Spermatophyta</taxon>
        <taxon>Magnoliopsida</taxon>
        <taxon>Liliopsida</taxon>
        <taxon>Poales</taxon>
        <taxon>Poaceae</taxon>
        <taxon>BOP clade</taxon>
        <taxon>Pooideae</taxon>
        <taxon>Triticodae</taxon>
        <taxon>Triticeae</taxon>
        <taxon>Triticinae</taxon>
        <taxon>Aegilops</taxon>
    </lineage>
</organism>
<accession>A0A453KCI1</accession>
<protein>
    <submittedName>
        <fullName evidence="1">Uncharacterized protein</fullName>
    </submittedName>
</protein>
<dbReference type="AlphaFoldDB" id="A0A453KCI1"/>
<dbReference type="Gramene" id="AET5Gv20376000.3">
    <property type="protein sequence ID" value="AET5Gv20376000.3"/>
    <property type="gene ID" value="AET5Gv20376000"/>
</dbReference>
<evidence type="ECO:0000313" key="2">
    <source>
        <dbReference type="Proteomes" id="UP000015105"/>
    </source>
</evidence>
<sequence>DQKREKNETKQLYVGRPVWRSPLRSRNLYVARGRHIGLAAAVHATEVFSLLAVNEKRPSEIRSIRIVSASTPLDHRPPWSCPPTAHTVLRRLGRHQKPSPAPHVSTPARNAAPFGSRWVDAAARIGGIDSAVRLVRVRMLPSILIPRPPLLPSFRIYKRASISAVPAPHL</sequence>
<dbReference type="Proteomes" id="UP000015105">
    <property type="component" value="Chromosome 5D"/>
</dbReference>
<reference evidence="1" key="5">
    <citation type="journal article" date="2021" name="G3 (Bethesda)">
        <title>Aegilops tauschii genome assembly Aet v5.0 features greater sequence contiguity and improved annotation.</title>
        <authorList>
            <person name="Wang L."/>
            <person name="Zhu T."/>
            <person name="Rodriguez J.C."/>
            <person name="Deal K.R."/>
            <person name="Dubcovsky J."/>
            <person name="McGuire P.E."/>
            <person name="Lux T."/>
            <person name="Spannagl M."/>
            <person name="Mayer K.F.X."/>
            <person name="Baldrich P."/>
            <person name="Meyers B.C."/>
            <person name="Huo N."/>
            <person name="Gu Y.Q."/>
            <person name="Zhou H."/>
            <person name="Devos K.M."/>
            <person name="Bennetzen J.L."/>
            <person name="Unver T."/>
            <person name="Budak H."/>
            <person name="Gulick P.J."/>
            <person name="Galiba G."/>
            <person name="Kalapos B."/>
            <person name="Nelson D.R."/>
            <person name="Li P."/>
            <person name="You F.M."/>
            <person name="Luo M.C."/>
            <person name="Dvorak J."/>
        </authorList>
    </citation>
    <scope>NUCLEOTIDE SEQUENCE [LARGE SCALE GENOMIC DNA]</scope>
    <source>
        <strain evidence="1">cv. AL8/78</strain>
    </source>
</reference>
<reference evidence="2" key="2">
    <citation type="journal article" date="2017" name="Nat. Plants">
        <title>The Aegilops tauschii genome reveals multiple impacts of transposons.</title>
        <authorList>
            <person name="Zhao G."/>
            <person name="Zou C."/>
            <person name="Li K."/>
            <person name="Wang K."/>
            <person name="Li T."/>
            <person name="Gao L."/>
            <person name="Zhang X."/>
            <person name="Wang H."/>
            <person name="Yang Z."/>
            <person name="Liu X."/>
            <person name="Jiang W."/>
            <person name="Mao L."/>
            <person name="Kong X."/>
            <person name="Jiao Y."/>
            <person name="Jia J."/>
        </authorList>
    </citation>
    <scope>NUCLEOTIDE SEQUENCE [LARGE SCALE GENOMIC DNA]</scope>
    <source>
        <strain evidence="2">cv. AL8/78</strain>
    </source>
</reference>
<reference evidence="2" key="1">
    <citation type="journal article" date="2014" name="Science">
        <title>Ancient hybridizations among the ancestral genomes of bread wheat.</title>
        <authorList>
            <consortium name="International Wheat Genome Sequencing Consortium,"/>
            <person name="Marcussen T."/>
            <person name="Sandve S.R."/>
            <person name="Heier L."/>
            <person name="Spannagl M."/>
            <person name="Pfeifer M."/>
            <person name="Jakobsen K.S."/>
            <person name="Wulff B.B."/>
            <person name="Steuernagel B."/>
            <person name="Mayer K.F."/>
            <person name="Olsen O.A."/>
        </authorList>
    </citation>
    <scope>NUCLEOTIDE SEQUENCE [LARGE SCALE GENOMIC DNA]</scope>
    <source>
        <strain evidence="2">cv. AL8/78</strain>
    </source>
</reference>
<evidence type="ECO:0000313" key="1">
    <source>
        <dbReference type="EnsemblPlants" id="AET5Gv20376000.3"/>
    </source>
</evidence>
<proteinExistence type="predicted"/>
<keyword evidence="2" id="KW-1185">Reference proteome</keyword>
<reference evidence="1" key="4">
    <citation type="submission" date="2019-03" db="UniProtKB">
        <authorList>
            <consortium name="EnsemblPlants"/>
        </authorList>
    </citation>
    <scope>IDENTIFICATION</scope>
</reference>